<evidence type="ECO:0008006" key="4">
    <source>
        <dbReference type="Google" id="ProtNLM"/>
    </source>
</evidence>
<dbReference type="AlphaFoldDB" id="A0A0H5RWE8"/>
<organism evidence="2 3">
    <name type="scientific">Mycolicibacterium neworleansense</name>
    <dbReference type="NCBI Taxonomy" id="146018"/>
    <lineage>
        <taxon>Bacteria</taxon>
        <taxon>Bacillati</taxon>
        <taxon>Actinomycetota</taxon>
        <taxon>Actinomycetes</taxon>
        <taxon>Mycobacteriales</taxon>
        <taxon>Mycobacteriaceae</taxon>
        <taxon>Mycolicibacterium</taxon>
    </lineage>
</organism>
<evidence type="ECO:0000313" key="3">
    <source>
        <dbReference type="Proteomes" id="UP000199147"/>
    </source>
</evidence>
<name>A0A0H5RWE8_9MYCO</name>
<keyword evidence="3" id="KW-1185">Reference proteome</keyword>
<keyword evidence="1" id="KW-0732">Signal</keyword>
<evidence type="ECO:0000256" key="1">
    <source>
        <dbReference type="SAM" id="SignalP"/>
    </source>
</evidence>
<dbReference type="STRING" id="146018.BN2156_04732"/>
<sequence precursor="true">MAITSRLIAAVSWIPLSLTLLSCTSSEPVIPENSSPSEVHQLVTSDTGQATLSEITEYRWKDHGERAARLFAWIPEWANSKIPENEEMAGETAHAIAVFLADKSSKLLNLNSDSKDDDPRITVGEVNPNIVSSYTQAITPFLAAMVGDTSETSAFEPLDALDGPMPRSYAIFSVLGSDATSSRELGAAIVNLSEQYLDQVSAALKAYPISVESVNTDVRRAAQLLGLAMATGIQSPDSSPLIFNAEIAETELNYALALTSANPMNEDIDAKYFRDNALIEPEKVRQEFGEAAWDEYSGMLSRYVARSDELRAFSSLFSQTMAIIARR</sequence>
<accession>A0A0H5RWE8</accession>
<dbReference type="PROSITE" id="PS51257">
    <property type="entry name" value="PROKAR_LIPOPROTEIN"/>
    <property type="match status" value="1"/>
</dbReference>
<reference evidence="3" key="1">
    <citation type="submission" date="2015-07" db="EMBL/GenBank/DDBJ databases">
        <authorList>
            <person name="Urmite Genomes"/>
        </authorList>
    </citation>
    <scope>NUCLEOTIDE SEQUENCE [LARGE SCALE GENOMIC DNA]</scope>
    <source>
        <strain evidence="3">type strain: ATCC 49404</strain>
    </source>
</reference>
<dbReference type="EMBL" id="CWKH01000002">
    <property type="protein sequence ID" value="CRZ17837.1"/>
    <property type="molecule type" value="Genomic_DNA"/>
</dbReference>
<feature type="chain" id="PRO_5039452253" description="Lipoprotein" evidence="1">
    <location>
        <begin position="23"/>
        <end position="327"/>
    </location>
</feature>
<dbReference type="Proteomes" id="UP000199147">
    <property type="component" value="Unassembled WGS sequence"/>
</dbReference>
<feature type="signal peptide" evidence="1">
    <location>
        <begin position="1"/>
        <end position="22"/>
    </location>
</feature>
<gene>
    <name evidence="2" type="ORF">BN2156_04732</name>
</gene>
<protein>
    <recommendedName>
        <fullName evidence="4">Lipoprotein</fullName>
    </recommendedName>
</protein>
<proteinExistence type="predicted"/>
<evidence type="ECO:0000313" key="2">
    <source>
        <dbReference type="EMBL" id="CRZ17837.1"/>
    </source>
</evidence>